<reference evidence="2 3" key="1">
    <citation type="submission" date="2017-08" db="EMBL/GenBank/DDBJ databases">
        <title>Draft Genome Sequence of Pseudomonas moraviensis TYU6, isolated from Taxus cuspidata by using PacBio Single-Molecule Real-Time Technology.</title>
        <authorList>
            <person name="Baek K.-H."/>
            <person name="Mishra A.K."/>
        </authorList>
    </citation>
    <scope>NUCLEOTIDE SEQUENCE [LARGE SCALE GENOMIC DNA]</scope>
    <source>
        <strain evidence="2 3">TYU6</strain>
    </source>
</reference>
<keyword evidence="1" id="KW-0472">Membrane</keyword>
<comment type="caution">
    <text evidence="2">The sequence shown here is derived from an EMBL/GenBank/DDBJ whole genome shotgun (WGS) entry which is preliminary data.</text>
</comment>
<keyword evidence="1" id="KW-0812">Transmembrane</keyword>
<dbReference type="Proteomes" id="UP000217830">
    <property type="component" value="Unassembled WGS sequence"/>
</dbReference>
<feature type="transmembrane region" description="Helical" evidence="1">
    <location>
        <begin position="6"/>
        <end position="29"/>
    </location>
</feature>
<organism evidence="2 3">
    <name type="scientific">Pseudomonas moraviensis</name>
    <dbReference type="NCBI Taxonomy" id="321662"/>
    <lineage>
        <taxon>Bacteria</taxon>
        <taxon>Pseudomonadati</taxon>
        <taxon>Pseudomonadota</taxon>
        <taxon>Gammaproteobacteria</taxon>
        <taxon>Pseudomonadales</taxon>
        <taxon>Pseudomonadaceae</taxon>
        <taxon>Pseudomonas</taxon>
    </lineage>
</organism>
<evidence type="ECO:0000313" key="2">
    <source>
        <dbReference type="EMBL" id="PAW57440.1"/>
    </source>
</evidence>
<sequence>MIETEWLVLYFLFFTVLTAYLIIACYHMIIGRSLFTRRPFNRDLPLDDLYKLETEISKMVAATNNWPGPMELRLNSLLNSINYARKFLESSGTSKNATTIQTATFFVRADKDNYEYLNQTLRKLDITLSMRSNNSSYKRRANAFKDLTDARKNILKICSVHQYDENLDFQ</sequence>
<dbReference type="AlphaFoldDB" id="A0A2A2PPQ9"/>
<keyword evidence="1" id="KW-1133">Transmembrane helix</keyword>
<proteinExistence type="predicted"/>
<accession>A0A2A2PPQ9</accession>
<dbReference type="EMBL" id="NRST01000001">
    <property type="protein sequence ID" value="PAW57440.1"/>
    <property type="molecule type" value="Genomic_DNA"/>
</dbReference>
<evidence type="ECO:0000256" key="1">
    <source>
        <dbReference type="SAM" id="Phobius"/>
    </source>
</evidence>
<gene>
    <name evidence="2" type="ORF">CKQ80_19815</name>
</gene>
<name>A0A2A2PPQ9_9PSED</name>
<keyword evidence="3" id="KW-1185">Reference proteome</keyword>
<protein>
    <submittedName>
        <fullName evidence="2">Uncharacterized protein</fullName>
    </submittedName>
</protein>
<evidence type="ECO:0000313" key="3">
    <source>
        <dbReference type="Proteomes" id="UP000217830"/>
    </source>
</evidence>